<accession>A0A517P131</accession>
<feature type="domain" description="Tyr recombinase" evidence="2">
    <location>
        <begin position="1"/>
        <end position="71"/>
    </location>
</feature>
<dbReference type="PROSITE" id="PS51898">
    <property type="entry name" value="TYR_RECOMBINASE"/>
    <property type="match status" value="1"/>
</dbReference>
<dbReference type="InterPro" id="IPR011010">
    <property type="entry name" value="DNA_brk_join_enz"/>
</dbReference>
<dbReference type="InterPro" id="IPR002104">
    <property type="entry name" value="Integrase_catalytic"/>
</dbReference>
<keyword evidence="4" id="KW-1185">Reference proteome</keyword>
<dbReference type="SUPFAM" id="SSF56349">
    <property type="entry name" value="DNA breaking-rejoining enzymes"/>
    <property type="match status" value="1"/>
</dbReference>
<evidence type="ECO:0000256" key="1">
    <source>
        <dbReference type="ARBA" id="ARBA00023172"/>
    </source>
</evidence>
<proteinExistence type="predicted"/>
<dbReference type="GO" id="GO:0015074">
    <property type="term" value="P:DNA integration"/>
    <property type="evidence" value="ECO:0007669"/>
    <property type="project" value="InterPro"/>
</dbReference>
<reference evidence="3 4" key="1">
    <citation type="submission" date="2019-02" db="EMBL/GenBank/DDBJ databases">
        <title>Deep-cultivation of Planctomycetes and their phenomic and genomic characterization uncovers novel biology.</title>
        <authorList>
            <person name="Wiegand S."/>
            <person name="Jogler M."/>
            <person name="Boedeker C."/>
            <person name="Pinto D."/>
            <person name="Vollmers J."/>
            <person name="Rivas-Marin E."/>
            <person name="Kohn T."/>
            <person name="Peeters S.H."/>
            <person name="Heuer A."/>
            <person name="Rast P."/>
            <person name="Oberbeckmann S."/>
            <person name="Bunk B."/>
            <person name="Jeske O."/>
            <person name="Meyerdierks A."/>
            <person name="Storesund J.E."/>
            <person name="Kallscheuer N."/>
            <person name="Luecker S."/>
            <person name="Lage O.M."/>
            <person name="Pohl T."/>
            <person name="Merkel B.J."/>
            <person name="Hornburger P."/>
            <person name="Mueller R.-W."/>
            <person name="Bruemmer F."/>
            <person name="Labrenz M."/>
            <person name="Spormann A.M."/>
            <person name="Op den Camp H."/>
            <person name="Overmann J."/>
            <person name="Amann R."/>
            <person name="Jetten M.S.M."/>
            <person name="Mascher T."/>
            <person name="Medema M.H."/>
            <person name="Devos D.P."/>
            <person name="Kaster A.-K."/>
            <person name="Ovreas L."/>
            <person name="Rohde M."/>
            <person name="Galperin M.Y."/>
            <person name="Jogler C."/>
        </authorList>
    </citation>
    <scope>NUCLEOTIDE SEQUENCE [LARGE SCALE GENOMIC DNA]</scope>
    <source>
        <strain evidence="3 4">K23_9</strain>
    </source>
</reference>
<dbReference type="EMBL" id="CP036526">
    <property type="protein sequence ID" value="QDT13062.1"/>
    <property type="molecule type" value="Genomic_DNA"/>
</dbReference>
<dbReference type="GO" id="GO:0006310">
    <property type="term" value="P:DNA recombination"/>
    <property type="evidence" value="ECO:0007669"/>
    <property type="project" value="UniProtKB-KW"/>
</dbReference>
<sequence length="81" mass="8949">MREDLEAAGLPYQDEIGEFADFQALRHTFVTKACDSGADAPTVMKPARHKDIKTTMRYTHQDESAQIAAIRAMKPPGKKSG</sequence>
<dbReference type="Proteomes" id="UP000319817">
    <property type="component" value="Chromosome"/>
</dbReference>
<name>A0A517P131_9BACT</name>
<dbReference type="InterPro" id="IPR013762">
    <property type="entry name" value="Integrase-like_cat_sf"/>
</dbReference>
<dbReference type="Gene3D" id="1.10.443.10">
    <property type="entry name" value="Intergrase catalytic core"/>
    <property type="match status" value="1"/>
</dbReference>
<dbReference type="AlphaFoldDB" id="A0A517P131"/>
<dbReference type="GO" id="GO:0003677">
    <property type="term" value="F:DNA binding"/>
    <property type="evidence" value="ECO:0007669"/>
    <property type="project" value="InterPro"/>
</dbReference>
<evidence type="ECO:0000259" key="2">
    <source>
        <dbReference type="PROSITE" id="PS51898"/>
    </source>
</evidence>
<evidence type="ECO:0000313" key="3">
    <source>
        <dbReference type="EMBL" id="QDT13062.1"/>
    </source>
</evidence>
<keyword evidence="1" id="KW-0233">DNA recombination</keyword>
<protein>
    <submittedName>
        <fullName evidence="3">Tyrosine recombinase XerC</fullName>
    </submittedName>
</protein>
<organism evidence="3 4">
    <name type="scientific">Stieleria marina</name>
    <dbReference type="NCBI Taxonomy" id="1930275"/>
    <lineage>
        <taxon>Bacteria</taxon>
        <taxon>Pseudomonadati</taxon>
        <taxon>Planctomycetota</taxon>
        <taxon>Planctomycetia</taxon>
        <taxon>Pirellulales</taxon>
        <taxon>Pirellulaceae</taxon>
        <taxon>Stieleria</taxon>
    </lineage>
</organism>
<dbReference type="Pfam" id="PF00589">
    <property type="entry name" value="Phage_integrase"/>
    <property type="match status" value="1"/>
</dbReference>
<evidence type="ECO:0000313" key="4">
    <source>
        <dbReference type="Proteomes" id="UP000319817"/>
    </source>
</evidence>
<gene>
    <name evidence="3" type="primary">xerC</name>
    <name evidence="3" type="ORF">K239x_50780</name>
</gene>